<dbReference type="SMART" id="SM00487">
    <property type="entry name" value="DEXDc"/>
    <property type="match status" value="1"/>
</dbReference>
<keyword evidence="6" id="KW-0067">ATP-binding</keyword>
<sequence>MLHPEYAAFLAGKAPRPQAVGIEPGPMPSHLFDYQAECVRFALRQGRAAMFLDTGLGKTRIQLEWCRQAAEASNGRALLLTPLAVARQIEREGLSLGYDVRVIRHQDEARDGINVCNYDRLAALDTVQFGAVSLDESSILKSFTGATTRALIAAFHGHRFKLASTATPAPNDHMELGQHAEFLGIMASNEMLARWFVSDQTQMGRYRIKGHAEALFWDWMASWARCAETPDDLGFDGSRFVLPELRTIRHKAAGDIRAPAGALFLSDLSATNIHDVKRQTADARADAVAALVHEKSEEPWIVWCDTDYEADALAKRIPEAVEVRGSHTPDRKESALAAFSEGATRVLISKPSVCGMGMNWQHAARVAFVGRSFSYEAWYQAVRRCWRFGQTRPVDVHLIVAEGEDQIGRVIDRKSEDHRKMKRAMSDAMRRARSQSSQLKIPYDAKHIGRLPSWLKSVA</sequence>
<feature type="domain" description="Helicase ATP-binding" evidence="2">
    <location>
        <begin position="27"/>
        <end position="203"/>
    </location>
</feature>
<dbReference type="GO" id="GO:0004386">
    <property type="term" value="F:helicase activity"/>
    <property type="evidence" value="ECO:0007669"/>
    <property type="project" value="UniProtKB-KW"/>
</dbReference>
<organism evidence="6">
    <name type="scientific">uncultured Caudovirales phage</name>
    <dbReference type="NCBI Taxonomy" id="2100421"/>
    <lineage>
        <taxon>Viruses</taxon>
        <taxon>Duplodnaviria</taxon>
        <taxon>Heunggongvirae</taxon>
        <taxon>Uroviricota</taxon>
        <taxon>Caudoviricetes</taxon>
        <taxon>Peduoviridae</taxon>
        <taxon>Maltschvirus</taxon>
        <taxon>Maltschvirus maltsch</taxon>
    </lineage>
</organism>
<dbReference type="GO" id="GO:0005524">
    <property type="term" value="F:ATP binding"/>
    <property type="evidence" value="ECO:0007669"/>
    <property type="project" value="UniProtKB-KW"/>
</dbReference>
<reference evidence="6" key="1">
    <citation type="submission" date="2020-05" db="EMBL/GenBank/DDBJ databases">
        <authorList>
            <person name="Chiriac C."/>
            <person name="Salcher M."/>
            <person name="Ghai R."/>
            <person name="Kavagutti S V."/>
        </authorList>
    </citation>
    <scope>NUCLEOTIDE SEQUENCE</scope>
</reference>
<evidence type="ECO:0000313" key="3">
    <source>
        <dbReference type="EMBL" id="CAB4147185.1"/>
    </source>
</evidence>
<dbReference type="EMBL" id="LR797101">
    <property type="protein sequence ID" value="CAB4187105.1"/>
    <property type="molecule type" value="Genomic_DNA"/>
</dbReference>
<dbReference type="EMBL" id="LR797465">
    <property type="protein sequence ID" value="CAB4218696.1"/>
    <property type="molecule type" value="Genomic_DNA"/>
</dbReference>
<evidence type="ECO:0000313" key="6">
    <source>
        <dbReference type="EMBL" id="CAB4218696.1"/>
    </source>
</evidence>
<evidence type="ECO:0000256" key="1">
    <source>
        <dbReference type="ARBA" id="ARBA00022801"/>
    </source>
</evidence>
<dbReference type="EMBL" id="LR796485">
    <property type="protein sequence ID" value="CAB4147185.1"/>
    <property type="molecule type" value="Genomic_DNA"/>
</dbReference>
<dbReference type="Gene3D" id="3.40.50.300">
    <property type="entry name" value="P-loop containing nucleotide triphosphate hydrolases"/>
    <property type="match status" value="2"/>
</dbReference>
<dbReference type="GO" id="GO:0006281">
    <property type="term" value="P:DNA repair"/>
    <property type="evidence" value="ECO:0007669"/>
    <property type="project" value="TreeGrafter"/>
</dbReference>
<dbReference type="GO" id="GO:0031297">
    <property type="term" value="P:replication fork processing"/>
    <property type="evidence" value="ECO:0007669"/>
    <property type="project" value="TreeGrafter"/>
</dbReference>
<dbReference type="EMBL" id="LR796959">
    <property type="protein sequence ID" value="CAB4178143.1"/>
    <property type="molecule type" value="Genomic_DNA"/>
</dbReference>
<dbReference type="PANTHER" id="PTHR45766">
    <property type="entry name" value="DNA ANNEALING HELICASE AND ENDONUCLEASE ZRANB3 FAMILY MEMBER"/>
    <property type="match status" value="1"/>
</dbReference>
<keyword evidence="6" id="KW-0347">Helicase</keyword>
<dbReference type="Pfam" id="PF00271">
    <property type="entry name" value="Helicase_C"/>
    <property type="match status" value="1"/>
</dbReference>
<keyword evidence="1" id="KW-0378">Hydrolase</keyword>
<evidence type="ECO:0000313" key="4">
    <source>
        <dbReference type="EMBL" id="CAB4178143.1"/>
    </source>
</evidence>
<evidence type="ECO:0000259" key="2">
    <source>
        <dbReference type="SMART" id="SM00487"/>
    </source>
</evidence>
<name>A0A6J5SUE7_9CAUD</name>
<dbReference type="InterPro" id="IPR027417">
    <property type="entry name" value="P-loop_NTPase"/>
</dbReference>
<accession>A0A6J5SUE7</accession>
<protein>
    <submittedName>
        <fullName evidence="6">Helicase superfamily 1/2, ATP-binding domain containing protein</fullName>
    </submittedName>
</protein>
<evidence type="ECO:0000313" key="5">
    <source>
        <dbReference type="EMBL" id="CAB4187105.1"/>
    </source>
</evidence>
<gene>
    <name evidence="4" type="ORF">UFOVP1011_34</name>
    <name evidence="5" type="ORF">UFOVP1162_30</name>
    <name evidence="6" type="ORF">UFOVP1611_33</name>
    <name evidence="3" type="ORF">UFOVP504_16</name>
</gene>
<dbReference type="InterPro" id="IPR014001">
    <property type="entry name" value="Helicase_ATP-bd"/>
</dbReference>
<dbReference type="GO" id="GO:0016787">
    <property type="term" value="F:hydrolase activity"/>
    <property type="evidence" value="ECO:0007669"/>
    <property type="project" value="UniProtKB-KW"/>
</dbReference>
<proteinExistence type="predicted"/>
<dbReference type="PANTHER" id="PTHR45766:SF6">
    <property type="entry name" value="SWI_SNF-RELATED MATRIX-ASSOCIATED ACTIN-DEPENDENT REGULATOR OF CHROMATIN SUBFAMILY A-LIKE PROTEIN 1"/>
    <property type="match status" value="1"/>
</dbReference>
<keyword evidence="6" id="KW-0547">Nucleotide-binding</keyword>
<dbReference type="SUPFAM" id="SSF52540">
    <property type="entry name" value="P-loop containing nucleoside triphosphate hydrolases"/>
    <property type="match status" value="2"/>
</dbReference>
<dbReference type="InterPro" id="IPR001650">
    <property type="entry name" value="Helicase_C-like"/>
</dbReference>